<evidence type="ECO:0000256" key="1">
    <source>
        <dbReference type="SAM" id="MobiDB-lite"/>
    </source>
</evidence>
<organism evidence="2 3">
    <name type="scientific">Pleurodeles waltl</name>
    <name type="common">Iberian ribbed newt</name>
    <dbReference type="NCBI Taxonomy" id="8319"/>
    <lineage>
        <taxon>Eukaryota</taxon>
        <taxon>Metazoa</taxon>
        <taxon>Chordata</taxon>
        <taxon>Craniata</taxon>
        <taxon>Vertebrata</taxon>
        <taxon>Euteleostomi</taxon>
        <taxon>Amphibia</taxon>
        <taxon>Batrachia</taxon>
        <taxon>Caudata</taxon>
        <taxon>Salamandroidea</taxon>
        <taxon>Salamandridae</taxon>
        <taxon>Pleurodelinae</taxon>
        <taxon>Pleurodeles</taxon>
    </lineage>
</organism>
<evidence type="ECO:0000313" key="2">
    <source>
        <dbReference type="EMBL" id="KAJ1176413.1"/>
    </source>
</evidence>
<gene>
    <name evidence="2" type="ORF">NDU88_001694</name>
</gene>
<dbReference type="EMBL" id="JANPWB010000006">
    <property type="protein sequence ID" value="KAJ1176413.1"/>
    <property type="molecule type" value="Genomic_DNA"/>
</dbReference>
<comment type="caution">
    <text evidence="2">The sequence shown here is derived from an EMBL/GenBank/DDBJ whole genome shotgun (WGS) entry which is preliminary data.</text>
</comment>
<dbReference type="Proteomes" id="UP001066276">
    <property type="component" value="Chromosome 3_2"/>
</dbReference>
<sequence length="218" mass="24461">MSDSETELIKGCPEVQESDSESDPSEGTSATQKRVEAGDRWPTRQEREGVKLTNAHILSMISEEAENSDLREILKRPRRTRETTEVRASLASGQYESQSFELPLLPQYFEPLLPLDTLKKIIYDNQHVPPVQEGKEISSNSHPEVLVNVGGCEDNILLTFLLVSPLLDFQKVVMIQVSIKGKKIKRTRGQQAASAVRSKCIIILFHQPQDSGQLLPVR</sequence>
<protein>
    <submittedName>
        <fullName evidence="2">Uncharacterized protein</fullName>
    </submittedName>
</protein>
<feature type="region of interest" description="Disordered" evidence="1">
    <location>
        <begin position="1"/>
        <end position="49"/>
    </location>
</feature>
<name>A0AAV7TIZ4_PLEWA</name>
<evidence type="ECO:0000313" key="3">
    <source>
        <dbReference type="Proteomes" id="UP001066276"/>
    </source>
</evidence>
<feature type="compositionally biased region" description="Basic and acidic residues" evidence="1">
    <location>
        <begin position="33"/>
        <end position="49"/>
    </location>
</feature>
<dbReference type="AlphaFoldDB" id="A0AAV7TIZ4"/>
<keyword evidence="3" id="KW-1185">Reference proteome</keyword>
<proteinExistence type="predicted"/>
<accession>A0AAV7TIZ4</accession>
<reference evidence="2" key="1">
    <citation type="journal article" date="2022" name="bioRxiv">
        <title>Sequencing and chromosome-scale assembly of the giantPleurodeles waltlgenome.</title>
        <authorList>
            <person name="Brown T."/>
            <person name="Elewa A."/>
            <person name="Iarovenko S."/>
            <person name="Subramanian E."/>
            <person name="Araus A.J."/>
            <person name="Petzold A."/>
            <person name="Susuki M."/>
            <person name="Suzuki K.-i.T."/>
            <person name="Hayashi T."/>
            <person name="Toyoda A."/>
            <person name="Oliveira C."/>
            <person name="Osipova E."/>
            <person name="Leigh N.D."/>
            <person name="Simon A."/>
            <person name="Yun M.H."/>
        </authorList>
    </citation>
    <scope>NUCLEOTIDE SEQUENCE</scope>
    <source>
        <strain evidence="2">20211129_DDA</strain>
        <tissue evidence="2">Liver</tissue>
    </source>
</reference>